<dbReference type="Pfam" id="PF00534">
    <property type="entry name" value="Glycos_transf_1"/>
    <property type="match status" value="1"/>
</dbReference>
<evidence type="ECO:0000259" key="1">
    <source>
        <dbReference type="Pfam" id="PF00534"/>
    </source>
</evidence>
<dbReference type="AlphaFoldDB" id="A0A250DFR0"/>
<dbReference type="CDD" id="cd03794">
    <property type="entry name" value="GT4_WbuB-like"/>
    <property type="match status" value="1"/>
</dbReference>
<evidence type="ECO:0000259" key="2">
    <source>
        <dbReference type="Pfam" id="PF13579"/>
    </source>
</evidence>
<reference evidence="3 4" key="1">
    <citation type="submission" date="2017-09" db="EMBL/GenBank/DDBJ databases">
        <title>The diverse metabolic capabilities of V. boronicumulans make it an excellent choice for continued studies on novel biodegradation.</title>
        <authorList>
            <person name="Sun S."/>
        </authorList>
    </citation>
    <scope>NUCLEOTIDE SEQUENCE [LARGE SCALE GENOMIC DNA]</scope>
    <source>
        <strain evidence="3 4">J1</strain>
    </source>
</reference>
<evidence type="ECO:0000313" key="4">
    <source>
        <dbReference type="Proteomes" id="UP000217154"/>
    </source>
</evidence>
<gene>
    <name evidence="3" type="ORF">CKY39_06070</name>
</gene>
<dbReference type="KEGG" id="vbo:CKY39_06070"/>
<dbReference type="Pfam" id="PF13579">
    <property type="entry name" value="Glyco_trans_4_4"/>
    <property type="match status" value="1"/>
</dbReference>
<protein>
    <submittedName>
        <fullName evidence="3">Glycosyltransferase WbuB</fullName>
    </submittedName>
</protein>
<keyword evidence="3" id="KW-0808">Transferase</keyword>
<evidence type="ECO:0000313" key="3">
    <source>
        <dbReference type="EMBL" id="ATA52823.1"/>
    </source>
</evidence>
<dbReference type="Proteomes" id="UP000217154">
    <property type="component" value="Chromosome"/>
</dbReference>
<name>A0A250DFR0_9BURK</name>
<dbReference type="EMBL" id="CP023284">
    <property type="protein sequence ID" value="ATA52823.1"/>
    <property type="molecule type" value="Genomic_DNA"/>
</dbReference>
<accession>A0A250DFR0</accession>
<organism evidence="3 4">
    <name type="scientific">Variovorax boronicumulans</name>
    <dbReference type="NCBI Taxonomy" id="436515"/>
    <lineage>
        <taxon>Bacteria</taxon>
        <taxon>Pseudomonadati</taxon>
        <taxon>Pseudomonadota</taxon>
        <taxon>Betaproteobacteria</taxon>
        <taxon>Burkholderiales</taxon>
        <taxon>Comamonadaceae</taxon>
        <taxon>Variovorax</taxon>
    </lineage>
</organism>
<feature type="domain" description="Glycosyl transferase family 1" evidence="1">
    <location>
        <begin position="221"/>
        <end position="381"/>
    </location>
</feature>
<sequence>MAIRVLLLTQWFDPEPTFKGIVFARELVRQGFEVEVLTGFPNYPGGKVYPGYRIKLLQREVIDGVRVTRVPLYPNHDQSAIKRVLNYASFAASSVVYGLFMARRPDVIYAYHPPLTVGITAGLLRLLRRVPVVYDIQDMWPDTLRATGMVNNARALSAVAAVCQWVYRRVDHIAVLSPGFKRLLLERGVPEAKVEVIYNWADEVALASPHGQPPTSFPGPDQFRVLFAGNMGKAQALDAVLEAAVLLQARHSRVCFVLLGGGVEVGRLKQRAADLQLRNVVFLPPVPMSEVGALLNAADTLLVHLRKDPLFEITIPSKTQAYMAVGKPLLMAVDGDAAGLVAQSGGGVVVESEDPTALADAADALAAMPPDALAAMGNQAQRYYREQLALKVGVAKFGAIFTRLANRSKFR</sequence>
<dbReference type="SUPFAM" id="SSF53756">
    <property type="entry name" value="UDP-Glycosyltransferase/glycogen phosphorylase"/>
    <property type="match status" value="1"/>
</dbReference>
<proteinExistence type="predicted"/>
<dbReference type="RefSeq" id="WP_095743784.1">
    <property type="nucleotide sequence ID" value="NZ_CP023284.1"/>
</dbReference>
<dbReference type="GO" id="GO:0016757">
    <property type="term" value="F:glycosyltransferase activity"/>
    <property type="evidence" value="ECO:0007669"/>
    <property type="project" value="InterPro"/>
</dbReference>
<dbReference type="InterPro" id="IPR001296">
    <property type="entry name" value="Glyco_trans_1"/>
</dbReference>
<dbReference type="InterPro" id="IPR028098">
    <property type="entry name" value="Glyco_trans_4-like_N"/>
</dbReference>
<dbReference type="Gene3D" id="3.40.50.2000">
    <property type="entry name" value="Glycogen Phosphorylase B"/>
    <property type="match status" value="2"/>
</dbReference>
<feature type="domain" description="Glycosyltransferase subfamily 4-like N-terminal" evidence="2">
    <location>
        <begin position="24"/>
        <end position="200"/>
    </location>
</feature>
<dbReference type="PANTHER" id="PTHR12526">
    <property type="entry name" value="GLYCOSYLTRANSFERASE"/>
    <property type="match status" value="1"/>
</dbReference>